<reference evidence="1 2" key="1">
    <citation type="journal article" date="2017" name="Int. J. Syst. Evol. Microbiol.">
        <title>Achromobacter aloeverae sp. nov., isolated from the root of Aloe vera (L.) Burm.f.</title>
        <authorList>
            <person name="Kuncharoen N."/>
            <person name="Muramatsu Y."/>
            <person name="Shibata C."/>
            <person name="Kamakura Y."/>
            <person name="Nakagawa Y."/>
            <person name="Tanasupawat S."/>
        </authorList>
    </citation>
    <scope>NUCLEOTIDE SEQUENCE [LARGE SCALE GENOMIC DNA]</scope>
    <source>
        <strain evidence="1 2">AVA-1</strain>
    </source>
</reference>
<keyword evidence="2" id="KW-1185">Reference proteome</keyword>
<protein>
    <submittedName>
        <fullName evidence="1">Uncharacterized protein</fullName>
    </submittedName>
</protein>
<dbReference type="EMBL" id="PYAL01000001">
    <property type="protein sequence ID" value="RXN93074.1"/>
    <property type="molecule type" value="Genomic_DNA"/>
</dbReference>
<proteinExistence type="predicted"/>
<name>A0A4Q1HPT4_9BURK</name>
<dbReference type="RefSeq" id="WP_129149032.1">
    <property type="nucleotide sequence ID" value="NZ_JBHSDO010000006.1"/>
</dbReference>
<gene>
    <name evidence="1" type="ORF">C7R54_04990</name>
</gene>
<organism evidence="1 2">
    <name type="scientific">Achromobacter aloeverae</name>
    <dbReference type="NCBI Taxonomy" id="1750518"/>
    <lineage>
        <taxon>Bacteria</taxon>
        <taxon>Pseudomonadati</taxon>
        <taxon>Pseudomonadota</taxon>
        <taxon>Betaproteobacteria</taxon>
        <taxon>Burkholderiales</taxon>
        <taxon>Alcaligenaceae</taxon>
        <taxon>Achromobacter</taxon>
    </lineage>
</organism>
<dbReference type="AlphaFoldDB" id="A0A4Q1HPT4"/>
<evidence type="ECO:0000313" key="1">
    <source>
        <dbReference type="EMBL" id="RXN93074.1"/>
    </source>
</evidence>
<accession>A0A4Q1HPT4</accession>
<comment type="caution">
    <text evidence="1">The sequence shown here is derived from an EMBL/GenBank/DDBJ whole genome shotgun (WGS) entry which is preliminary data.</text>
</comment>
<evidence type="ECO:0000313" key="2">
    <source>
        <dbReference type="Proteomes" id="UP000290849"/>
    </source>
</evidence>
<dbReference type="Proteomes" id="UP000290849">
    <property type="component" value="Unassembled WGS sequence"/>
</dbReference>
<dbReference type="OrthoDB" id="648213at2"/>
<sequence length="151" mass="16511">MTDAYFFICADCVTDPFLSDRIVASGRPGKCMSCSEEGQRCWPLAALAEHVRAAFDVDYCLREGVSPTSIVENLTGLSDAICEEILDRWSDITCLDDADPLDEDTYGSDACQADDDIADNDIDAETVERQWQKIRAGLLAPALPLSVRAVV</sequence>